<name>A0AC58S4N5_TOBAC</name>
<sequence>MAAFFSDKTKLLCSCCLIALVLLLQLNMSRSQKVTAMYVFGDSQVDVGNNDYFQTIFRANFPFNGIDYPGGKPTGRFSNGKNAADFLAEKVGLPTPPPYLSNKDGLFMEGVSFASGGAGILNSTNGTPFNGTIQLSKQIEYFSELQQRLIQKIGYDAAQIHLSSSLFPIVIGSNDLLNYFTFKLPMTKPPREYIDFMLSTFSTQLRQLQGLGARKFLIFGLAPIGCTPAERLVKITEGYKCNDEANYWATIYNQGLQSMLRKLKSQLQEHFNYSYLNTYDFLVNLIQNPTKYGFREVKAACCGTGRLNADVPCLPISIYCPNRNDHVFWDRVHPTEAVAKILINTLFNNTKQYVNSMDLPKLLAL</sequence>
<reference evidence="2" key="2">
    <citation type="submission" date="2025-08" db="UniProtKB">
        <authorList>
            <consortium name="RefSeq"/>
        </authorList>
    </citation>
    <scope>IDENTIFICATION</scope>
    <source>
        <tissue evidence="2">Leaf</tissue>
    </source>
</reference>
<dbReference type="Proteomes" id="UP000790787">
    <property type="component" value="Chromosome 10"/>
</dbReference>
<protein>
    <submittedName>
        <fullName evidence="2">GDSL esterase/lipase At5g55050-like</fullName>
    </submittedName>
</protein>
<accession>A0AC58S4N5</accession>
<organism evidence="1 2">
    <name type="scientific">Nicotiana tabacum</name>
    <name type="common">Common tobacco</name>
    <dbReference type="NCBI Taxonomy" id="4097"/>
    <lineage>
        <taxon>Eukaryota</taxon>
        <taxon>Viridiplantae</taxon>
        <taxon>Streptophyta</taxon>
        <taxon>Embryophyta</taxon>
        <taxon>Tracheophyta</taxon>
        <taxon>Spermatophyta</taxon>
        <taxon>Magnoliopsida</taxon>
        <taxon>eudicotyledons</taxon>
        <taxon>Gunneridae</taxon>
        <taxon>Pentapetalae</taxon>
        <taxon>asterids</taxon>
        <taxon>lamiids</taxon>
        <taxon>Solanales</taxon>
        <taxon>Solanaceae</taxon>
        <taxon>Nicotianoideae</taxon>
        <taxon>Nicotianeae</taxon>
        <taxon>Nicotiana</taxon>
    </lineage>
</organism>
<evidence type="ECO:0000313" key="2">
    <source>
        <dbReference type="RefSeq" id="XP_075079943.1"/>
    </source>
</evidence>
<gene>
    <name evidence="2" type="primary">LOC107803469</name>
</gene>
<keyword evidence="1" id="KW-1185">Reference proteome</keyword>
<evidence type="ECO:0000313" key="1">
    <source>
        <dbReference type="Proteomes" id="UP000790787"/>
    </source>
</evidence>
<proteinExistence type="predicted"/>
<reference evidence="1" key="1">
    <citation type="journal article" date="2014" name="Nat. Commun.">
        <title>The tobacco genome sequence and its comparison with those of tomato and potato.</title>
        <authorList>
            <person name="Sierro N."/>
            <person name="Battey J.N."/>
            <person name="Ouadi S."/>
            <person name="Bakaher N."/>
            <person name="Bovet L."/>
            <person name="Willig A."/>
            <person name="Goepfert S."/>
            <person name="Peitsch M.C."/>
            <person name="Ivanov N.V."/>
        </authorList>
    </citation>
    <scope>NUCLEOTIDE SEQUENCE [LARGE SCALE GENOMIC DNA]</scope>
</reference>
<dbReference type="RefSeq" id="XP_075079943.1">
    <property type="nucleotide sequence ID" value="XM_075223842.1"/>
</dbReference>